<name>A0A9P8MM71_9HYPO</name>
<dbReference type="GO" id="GO:0032259">
    <property type="term" value="P:methylation"/>
    <property type="evidence" value="ECO:0007669"/>
    <property type="project" value="UniProtKB-KW"/>
</dbReference>
<dbReference type="GeneID" id="68360457"/>
<keyword evidence="6" id="KW-1185">Reference proteome</keyword>
<dbReference type="InterPro" id="IPR029063">
    <property type="entry name" value="SAM-dependent_MTases_sf"/>
</dbReference>
<dbReference type="InterPro" id="IPR002935">
    <property type="entry name" value="SAM_O-MeTrfase"/>
</dbReference>
<keyword evidence="2" id="KW-0808">Transferase</keyword>
<dbReference type="InterPro" id="IPR050362">
    <property type="entry name" value="Cation-dep_OMT"/>
</dbReference>
<dbReference type="GO" id="GO:0008171">
    <property type="term" value="F:O-methyltransferase activity"/>
    <property type="evidence" value="ECO:0007669"/>
    <property type="project" value="InterPro"/>
</dbReference>
<evidence type="ECO:0000256" key="4">
    <source>
        <dbReference type="ARBA" id="ARBA00023453"/>
    </source>
</evidence>
<accession>A0A9P8MM71</accession>
<reference evidence="5" key="1">
    <citation type="submission" date="2021-09" db="EMBL/GenBank/DDBJ databases">
        <title>A high-quality genome of the endoparasitic fungus Hirsutella rhossiliensis with a comparison of Hirsutella genomes reveals transposable elements contributing to genome size variation.</title>
        <authorList>
            <person name="Lin R."/>
            <person name="Jiao Y."/>
            <person name="Sun X."/>
            <person name="Ling J."/>
            <person name="Xie B."/>
            <person name="Cheng X."/>
        </authorList>
    </citation>
    <scope>NUCLEOTIDE SEQUENCE</scope>
    <source>
        <strain evidence="5">HR02</strain>
    </source>
</reference>
<dbReference type="PANTHER" id="PTHR10509:SF14">
    <property type="entry name" value="CAFFEOYL-COA O-METHYLTRANSFERASE 3-RELATED"/>
    <property type="match status" value="1"/>
</dbReference>
<dbReference type="OrthoDB" id="10251242at2759"/>
<dbReference type="CDD" id="cd02440">
    <property type="entry name" value="AdoMet_MTases"/>
    <property type="match status" value="1"/>
</dbReference>
<evidence type="ECO:0000313" key="5">
    <source>
        <dbReference type="EMBL" id="KAH0957547.1"/>
    </source>
</evidence>
<gene>
    <name evidence="5" type="ORF">HRG_11329</name>
</gene>
<dbReference type="GO" id="GO:0008757">
    <property type="term" value="F:S-adenosylmethionine-dependent methyltransferase activity"/>
    <property type="evidence" value="ECO:0007669"/>
    <property type="project" value="TreeGrafter"/>
</dbReference>
<sequence length="166" mass="18909">MLSSVLPFTPEMAVEVTNYCTEHSKKVTEQMDELWDWTCQNFADADKMSSPLQGATMTFLAEFVRARRILEIGCYTGYSALAWYEGTRKTNAEIISLEADPKMIAASRNTFDKYKKLSGQFDIIFVDANKEGYQNYVQYILDHKLLAPEGLIMCDNVFARGTSRLL</sequence>
<dbReference type="PANTHER" id="PTHR10509">
    <property type="entry name" value="O-METHYLTRANSFERASE-RELATED"/>
    <property type="match status" value="1"/>
</dbReference>
<dbReference type="Gene3D" id="3.40.50.150">
    <property type="entry name" value="Vaccinia Virus protein VP39"/>
    <property type="match status" value="2"/>
</dbReference>
<evidence type="ECO:0000256" key="1">
    <source>
        <dbReference type="ARBA" id="ARBA00022603"/>
    </source>
</evidence>
<evidence type="ECO:0000256" key="2">
    <source>
        <dbReference type="ARBA" id="ARBA00022679"/>
    </source>
</evidence>
<dbReference type="RefSeq" id="XP_044715061.1">
    <property type="nucleotide sequence ID" value="XM_044869799.1"/>
</dbReference>
<dbReference type="Proteomes" id="UP000824596">
    <property type="component" value="Unassembled WGS sequence"/>
</dbReference>
<protein>
    <submittedName>
        <fullName evidence="5">O-methyltransferase domain-containing protein</fullName>
    </submittedName>
</protein>
<keyword evidence="1" id="KW-0489">Methyltransferase</keyword>
<dbReference type="EMBL" id="JAIZPD010000020">
    <property type="protein sequence ID" value="KAH0957547.1"/>
    <property type="molecule type" value="Genomic_DNA"/>
</dbReference>
<comment type="similarity">
    <text evidence="4">Belongs to the class I-like SAM-binding methyltransferase superfamily. Cation-dependent O-methyltransferase family.</text>
</comment>
<proteinExistence type="inferred from homology"/>
<organism evidence="5 6">
    <name type="scientific">Hirsutella rhossiliensis</name>
    <dbReference type="NCBI Taxonomy" id="111463"/>
    <lineage>
        <taxon>Eukaryota</taxon>
        <taxon>Fungi</taxon>
        <taxon>Dikarya</taxon>
        <taxon>Ascomycota</taxon>
        <taxon>Pezizomycotina</taxon>
        <taxon>Sordariomycetes</taxon>
        <taxon>Hypocreomycetidae</taxon>
        <taxon>Hypocreales</taxon>
        <taxon>Ophiocordycipitaceae</taxon>
        <taxon>Hirsutella</taxon>
    </lineage>
</organism>
<dbReference type="SUPFAM" id="SSF53335">
    <property type="entry name" value="S-adenosyl-L-methionine-dependent methyltransferases"/>
    <property type="match status" value="1"/>
</dbReference>
<keyword evidence="3" id="KW-0949">S-adenosyl-L-methionine</keyword>
<evidence type="ECO:0000313" key="6">
    <source>
        <dbReference type="Proteomes" id="UP000824596"/>
    </source>
</evidence>
<dbReference type="Pfam" id="PF01596">
    <property type="entry name" value="Methyltransf_3"/>
    <property type="match status" value="1"/>
</dbReference>
<comment type="caution">
    <text evidence="5">The sequence shown here is derived from an EMBL/GenBank/DDBJ whole genome shotgun (WGS) entry which is preliminary data.</text>
</comment>
<evidence type="ECO:0000256" key="3">
    <source>
        <dbReference type="ARBA" id="ARBA00022691"/>
    </source>
</evidence>
<dbReference type="AlphaFoldDB" id="A0A9P8MM71"/>